<accession>A0AAQ3WVA4</accession>
<keyword evidence="2" id="KW-1185">Reference proteome</keyword>
<dbReference type="AlphaFoldDB" id="A0AAQ3WVA4"/>
<name>A0AAQ3WVA4_PASNO</name>
<protein>
    <submittedName>
        <fullName evidence="1">Uncharacterized protein</fullName>
    </submittedName>
</protein>
<gene>
    <name evidence="1" type="ORF">U9M48_023636</name>
</gene>
<sequence>MPIDWITGMQPVRLGDISSFIPPHAGPALRAASGEKGEANSCARVQCIILSTFECLEELAWGLAATRRQFLWSVRVGAADWGGANALPEEFMAAAAG</sequence>
<dbReference type="Proteomes" id="UP001341281">
    <property type="component" value="Chromosome 05"/>
</dbReference>
<proteinExistence type="predicted"/>
<evidence type="ECO:0000313" key="1">
    <source>
        <dbReference type="EMBL" id="WVZ75597.1"/>
    </source>
</evidence>
<dbReference type="EMBL" id="CP144749">
    <property type="protein sequence ID" value="WVZ75597.1"/>
    <property type="molecule type" value="Genomic_DNA"/>
</dbReference>
<organism evidence="1 2">
    <name type="scientific">Paspalum notatum var. saurae</name>
    <dbReference type="NCBI Taxonomy" id="547442"/>
    <lineage>
        <taxon>Eukaryota</taxon>
        <taxon>Viridiplantae</taxon>
        <taxon>Streptophyta</taxon>
        <taxon>Embryophyta</taxon>
        <taxon>Tracheophyta</taxon>
        <taxon>Spermatophyta</taxon>
        <taxon>Magnoliopsida</taxon>
        <taxon>Liliopsida</taxon>
        <taxon>Poales</taxon>
        <taxon>Poaceae</taxon>
        <taxon>PACMAD clade</taxon>
        <taxon>Panicoideae</taxon>
        <taxon>Andropogonodae</taxon>
        <taxon>Paspaleae</taxon>
        <taxon>Paspalinae</taxon>
        <taxon>Paspalum</taxon>
    </lineage>
</organism>
<evidence type="ECO:0000313" key="2">
    <source>
        <dbReference type="Proteomes" id="UP001341281"/>
    </source>
</evidence>
<reference evidence="1 2" key="1">
    <citation type="submission" date="2024-02" db="EMBL/GenBank/DDBJ databases">
        <title>High-quality chromosome-scale genome assembly of Pensacola bahiagrass (Paspalum notatum Flugge var. saurae).</title>
        <authorList>
            <person name="Vega J.M."/>
            <person name="Podio M."/>
            <person name="Orjuela J."/>
            <person name="Siena L.A."/>
            <person name="Pessino S.C."/>
            <person name="Combes M.C."/>
            <person name="Mariac C."/>
            <person name="Albertini E."/>
            <person name="Pupilli F."/>
            <person name="Ortiz J.P.A."/>
            <person name="Leblanc O."/>
        </authorList>
    </citation>
    <scope>NUCLEOTIDE SEQUENCE [LARGE SCALE GENOMIC DNA]</scope>
    <source>
        <strain evidence="1">R1</strain>
        <tissue evidence="1">Leaf</tissue>
    </source>
</reference>